<dbReference type="Pfam" id="PF21832">
    <property type="entry name" value="DUF6892"/>
    <property type="match status" value="1"/>
</dbReference>
<proteinExistence type="predicted"/>
<evidence type="ECO:0000259" key="2">
    <source>
        <dbReference type="Pfam" id="PF24880"/>
    </source>
</evidence>
<organism evidence="3 4">
    <name type="scientific">Chitinophaga qingshengii</name>
    <dbReference type="NCBI Taxonomy" id="1569794"/>
    <lineage>
        <taxon>Bacteria</taxon>
        <taxon>Pseudomonadati</taxon>
        <taxon>Bacteroidota</taxon>
        <taxon>Chitinophagia</taxon>
        <taxon>Chitinophagales</taxon>
        <taxon>Chitinophagaceae</taxon>
        <taxon>Chitinophaga</taxon>
    </lineage>
</organism>
<evidence type="ECO:0000313" key="3">
    <source>
        <dbReference type="EMBL" id="MBC9933166.1"/>
    </source>
</evidence>
<protein>
    <submittedName>
        <fullName evidence="3">Uncharacterized protein</fullName>
    </submittedName>
</protein>
<comment type="caution">
    <text evidence="3">The sequence shown here is derived from an EMBL/GenBank/DDBJ whole genome shotgun (WGS) entry which is preliminary data.</text>
</comment>
<dbReference type="EMBL" id="JACVFC010000003">
    <property type="protein sequence ID" value="MBC9933166.1"/>
    <property type="molecule type" value="Genomic_DNA"/>
</dbReference>
<accession>A0ABR7TRQ5</accession>
<dbReference type="Pfam" id="PF24880">
    <property type="entry name" value="DUF7738"/>
    <property type="match status" value="1"/>
</dbReference>
<feature type="domain" description="DUF6892" evidence="1">
    <location>
        <begin position="161"/>
        <end position="294"/>
    </location>
</feature>
<dbReference type="InterPro" id="IPR056640">
    <property type="entry name" value="DUF7738"/>
</dbReference>
<dbReference type="InterPro" id="IPR054187">
    <property type="entry name" value="DUF6892"/>
</dbReference>
<evidence type="ECO:0000259" key="1">
    <source>
        <dbReference type="Pfam" id="PF21832"/>
    </source>
</evidence>
<evidence type="ECO:0000313" key="4">
    <source>
        <dbReference type="Proteomes" id="UP000659124"/>
    </source>
</evidence>
<reference evidence="3 4" key="1">
    <citation type="submission" date="2020-09" db="EMBL/GenBank/DDBJ databases">
        <title>Genome sequences of type strains of Chitinophaga qingshengii and Chitinophaga varians.</title>
        <authorList>
            <person name="Kittiwongwattana C."/>
        </authorList>
    </citation>
    <scope>NUCLEOTIDE SEQUENCE [LARGE SCALE GENOMIC DNA]</scope>
    <source>
        <strain evidence="3 4">JCM 30026</strain>
    </source>
</reference>
<name>A0ABR7TRQ5_9BACT</name>
<feature type="domain" description="DUF7738" evidence="2">
    <location>
        <begin position="2"/>
        <end position="99"/>
    </location>
</feature>
<dbReference type="RefSeq" id="WP_188090289.1">
    <property type="nucleotide sequence ID" value="NZ_JACVFC010000003.1"/>
</dbReference>
<sequence length="298" mass="34566">MQIEITDTRFAINGVEMHFPLDILQLKTLLGEPRHVIKQHNQIYTWDTLGMLAYSKKGREAEGLTFDLRVRDFDFSPASPFTGQLTIKGMDYQAYFQQNRKSARKASKWDEGGTLTVGNIDVWVDMEEGVMTDVELSQHTPPEPKVYSDKYKHQPISGEKIEFADFNFKLAVIQELYDKNLLTPVFDLYEFVKNYQGREIDIEAEGYEFIPEVTAYFEALEIDRKLAPHVTEIYQDGGNDIYLQVLRFWDGEDDTFNIKNFEDVKHFPNLKRMTLFYADNMAEIQAQLAEKGITAEPL</sequence>
<keyword evidence="4" id="KW-1185">Reference proteome</keyword>
<dbReference type="Proteomes" id="UP000659124">
    <property type="component" value="Unassembled WGS sequence"/>
</dbReference>
<gene>
    <name evidence="3" type="ORF">ICL07_22445</name>
</gene>